<comment type="caution">
    <text evidence="3">Lacks conserved residue(s) required for the propagation of feature annotation.</text>
</comment>
<dbReference type="OMA" id="VTHCMQW"/>
<proteinExistence type="inferred from homology"/>
<dbReference type="GO" id="GO:0005634">
    <property type="term" value="C:nucleus"/>
    <property type="evidence" value="ECO:0000318"/>
    <property type="project" value="GO_Central"/>
</dbReference>
<dbReference type="EMBL" id="KK198763">
    <property type="protein sequence ID" value="KCW47066.1"/>
    <property type="molecule type" value="Genomic_DNA"/>
</dbReference>
<keyword evidence="1" id="KW-0805">Transcription regulation</keyword>
<feature type="region of interest" description="SAW" evidence="3">
    <location>
        <begin position="413"/>
        <end position="484"/>
    </location>
</feature>
<reference evidence="4" key="1">
    <citation type="submission" date="2013-07" db="EMBL/GenBank/DDBJ databases">
        <title>The genome of Eucalyptus grandis.</title>
        <authorList>
            <person name="Schmutz J."/>
            <person name="Hayes R."/>
            <person name="Myburg A."/>
            <person name="Tuskan G."/>
            <person name="Grattapaglia D."/>
            <person name="Rokhsar D.S."/>
        </authorList>
    </citation>
    <scope>NUCLEOTIDE SEQUENCE</scope>
    <source>
        <tissue evidence="4">Leaf extractions</tissue>
    </source>
</reference>
<dbReference type="Gramene" id="KCW47066">
    <property type="protein sequence ID" value="KCW47066"/>
    <property type="gene ID" value="EUGRSUZ_K00873"/>
</dbReference>
<feature type="non-terminal residue" evidence="4">
    <location>
        <position position="484"/>
    </location>
</feature>
<dbReference type="PROSITE" id="PS50985">
    <property type="entry name" value="GRAS"/>
    <property type="match status" value="1"/>
</dbReference>
<name>A0A059A061_EUCGR</name>
<keyword evidence="2" id="KW-0804">Transcription</keyword>
<dbReference type="GO" id="GO:0043565">
    <property type="term" value="F:sequence-specific DNA binding"/>
    <property type="evidence" value="ECO:0000318"/>
    <property type="project" value="GO_Central"/>
</dbReference>
<dbReference type="InParanoid" id="A0A059A061"/>
<dbReference type="AlphaFoldDB" id="A0A059A061"/>
<evidence type="ECO:0000256" key="3">
    <source>
        <dbReference type="PROSITE-ProRule" id="PRU01191"/>
    </source>
</evidence>
<accession>A0A059A061</accession>
<dbReference type="Pfam" id="PF03514">
    <property type="entry name" value="GRAS"/>
    <property type="match status" value="1"/>
</dbReference>
<organism evidence="4">
    <name type="scientific">Eucalyptus grandis</name>
    <name type="common">Flooded gum</name>
    <dbReference type="NCBI Taxonomy" id="71139"/>
    <lineage>
        <taxon>Eukaryota</taxon>
        <taxon>Viridiplantae</taxon>
        <taxon>Streptophyta</taxon>
        <taxon>Embryophyta</taxon>
        <taxon>Tracheophyta</taxon>
        <taxon>Spermatophyta</taxon>
        <taxon>Magnoliopsida</taxon>
        <taxon>eudicotyledons</taxon>
        <taxon>Gunneridae</taxon>
        <taxon>Pentapetalae</taxon>
        <taxon>rosids</taxon>
        <taxon>malvids</taxon>
        <taxon>Myrtales</taxon>
        <taxon>Myrtaceae</taxon>
        <taxon>Myrtoideae</taxon>
        <taxon>Eucalypteae</taxon>
        <taxon>Eucalyptus</taxon>
    </lineage>
</organism>
<dbReference type="STRING" id="71139.A0A059A061"/>
<dbReference type="PANTHER" id="PTHR31636">
    <property type="entry name" value="OSJNBA0084A10.13 PROTEIN-RELATED"/>
    <property type="match status" value="1"/>
</dbReference>
<dbReference type="eggNOG" id="ENOG502QR1S">
    <property type="taxonomic scope" value="Eukaryota"/>
</dbReference>
<evidence type="ECO:0000313" key="4">
    <source>
        <dbReference type="EMBL" id="KCW47066.1"/>
    </source>
</evidence>
<protein>
    <submittedName>
        <fullName evidence="4">Uncharacterized protein</fullName>
    </submittedName>
</protein>
<sequence>THTTRVKQINSHQPGRKWKLVLHTFSSPSKLPCTLRQQNPDYIFSQKASFQFIMKAELRGNATSSIYLQNLSLFNTQQSSLSGALKGCLGSLDAACIEKLLLHCASALERNDVTLAQQVMWVLNNVASSTGDPNQRLTSWFLKALISRASRLCPTAVNFNGNGIVERRLMSVTELAVYVDLIPWHRFGYCAANSAIYRAIQGYSRVHILDFSITHCMQWPTLIDALAKRPEGPPSLKITVPSCRPPVPPLLNVTSEEIGLRLGNFAKFRDVPFEFIVLDDSPNASESDNPFHFESILSQLSSLDLNLADDEALVINCQNWVRYLCDEPNGVDSRDASLRDIFLDIIKALDPNLVILVDEDVDLCEPSLASRITTCFNYLWIPFDALETFLPKDSCQRLEYESDIGHKIENIIGFEGFQRIERLELGSKLVQRMKNAGFLSLPFGEETVSEVKSLLDEHASGWGMKREEDTLVLTWKGHNSVFAT</sequence>
<dbReference type="GO" id="GO:0006355">
    <property type="term" value="P:regulation of DNA-templated transcription"/>
    <property type="evidence" value="ECO:0000318"/>
    <property type="project" value="GO_Central"/>
</dbReference>
<feature type="non-terminal residue" evidence="4">
    <location>
        <position position="1"/>
    </location>
</feature>
<evidence type="ECO:0000256" key="2">
    <source>
        <dbReference type="ARBA" id="ARBA00023163"/>
    </source>
</evidence>
<gene>
    <name evidence="4" type="ORF">EUGRSUZ_K00873</name>
</gene>
<comment type="similarity">
    <text evidence="3">Belongs to the GRAS family.</text>
</comment>
<dbReference type="GO" id="GO:0003700">
    <property type="term" value="F:DNA-binding transcription factor activity"/>
    <property type="evidence" value="ECO:0000318"/>
    <property type="project" value="GO_Central"/>
</dbReference>
<dbReference type="InterPro" id="IPR005202">
    <property type="entry name" value="TF_GRAS"/>
</dbReference>
<evidence type="ECO:0000256" key="1">
    <source>
        <dbReference type="ARBA" id="ARBA00023015"/>
    </source>
</evidence>
<feature type="short sequence motif" description="VHIID" evidence="3">
    <location>
        <begin position="206"/>
        <end position="210"/>
    </location>
</feature>